<keyword evidence="7 26" id="KW-0472">Membrane</keyword>
<evidence type="ECO:0000256" key="12">
    <source>
        <dbReference type="ARBA" id="ARBA00044884"/>
    </source>
</evidence>
<feature type="transmembrane region" description="Helical" evidence="26">
    <location>
        <begin position="307"/>
        <end position="328"/>
    </location>
</feature>
<dbReference type="GO" id="GO:0022857">
    <property type="term" value="F:transmembrane transporter activity"/>
    <property type="evidence" value="ECO:0007669"/>
    <property type="project" value="InterPro"/>
</dbReference>
<comment type="catalytic activity">
    <reaction evidence="17">
        <text>L-lysyl-L-lysine(out) = L-lysyl-L-lysine(in)</text>
        <dbReference type="Rhea" id="RHEA:79403"/>
        <dbReference type="ChEBI" id="CHEBI:229956"/>
    </reaction>
</comment>
<evidence type="ECO:0000256" key="26">
    <source>
        <dbReference type="SAM" id="Phobius"/>
    </source>
</evidence>
<keyword evidence="5 26" id="KW-0812">Transmembrane</keyword>
<evidence type="ECO:0000256" key="3">
    <source>
        <dbReference type="ARBA" id="ARBA00008335"/>
    </source>
</evidence>
<keyword evidence="8" id="KW-0458">Lysosome</keyword>
<comment type="catalytic activity">
    <reaction evidence="9">
        <text>L-lysyl-L-alanine(out) = L-lysyl-L-alanine(in)</text>
        <dbReference type="Rhea" id="RHEA:79399"/>
        <dbReference type="ChEBI" id="CHEBI:229954"/>
    </reaction>
</comment>
<dbReference type="Gene3D" id="1.20.1250.20">
    <property type="entry name" value="MFS general substrate transporter like domains"/>
    <property type="match status" value="2"/>
</dbReference>
<keyword evidence="4" id="KW-0813">Transport</keyword>
<feature type="transmembrane region" description="Helical" evidence="26">
    <location>
        <begin position="349"/>
        <end position="369"/>
    </location>
</feature>
<comment type="catalytic activity">
    <reaction evidence="14">
        <text>L-alpha-aminoacyl-L-lysine(out) = L-alpha-aminoacyl-L-lysine(in)</text>
        <dbReference type="Rhea" id="RHEA:79383"/>
        <dbReference type="ChEBI" id="CHEBI:229966"/>
    </reaction>
</comment>
<dbReference type="InterPro" id="IPR020846">
    <property type="entry name" value="MFS_dom"/>
</dbReference>
<evidence type="ECO:0000256" key="22">
    <source>
        <dbReference type="ARBA" id="ARBA00044985"/>
    </source>
</evidence>
<dbReference type="RefSeq" id="WP_120763543.1">
    <property type="nucleotide sequence ID" value="NZ_CP032630.1"/>
</dbReference>
<evidence type="ECO:0000256" key="6">
    <source>
        <dbReference type="ARBA" id="ARBA00022989"/>
    </source>
</evidence>
<dbReference type="Proteomes" id="UP000278886">
    <property type="component" value="Chromosome"/>
</dbReference>
<comment type="catalytic activity">
    <reaction evidence="21">
        <text>L-lysyl-glycine(out) = L-lysyl-glycine(in)</text>
        <dbReference type="Rhea" id="RHEA:79407"/>
        <dbReference type="ChEBI" id="CHEBI:191202"/>
    </reaction>
</comment>
<comment type="subunit">
    <text evidence="25">Homodimer. Interacts with lysosomal protein GLMP (via lumenal domain); the interaction starts while both proteins are still in the endoplasmic reticulum and is required for stabilization of MFSD1 in lysosomes but has no direct effect on its targeting to lysosomes or transporter activity.</text>
</comment>
<feature type="transmembrane region" description="Helical" evidence="26">
    <location>
        <begin position="96"/>
        <end position="121"/>
    </location>
</feature>
<dbReference type="EMBL" id="CP032630">
    <property type="protein sequence ID" value="AYF99174.1"/>
    <property type="molecule type" value="Genomic_DNA"/>
</dbReference>
<feature type="transmembrane region" description="Helical" evidence="26">
    <location>
        <begin position="71"/>
        <end position="90"/>
    </location>
</feature>
<protein>
    <recommendedName>
        <fullName evidence="22">Lysosomal dipeptide transporter MFSD1</fullName>
    </recommendedName>
    <alternativeName>
        <fullName evidence="23">Major facilitator superfamily domain-containing protein 1</fullName>
    </alternativeName>
</protein>
<evidence type="ECO:0000256" key="15">
    <source>
        <dbReference type="ARBA" id="ARBA00044898"/>
    </source>
</evidence>
<evidence type="ECO:0000256" key="19">
    <source>
        <dbReference type="ARBA" id="ARBA00044912"/>
    </source>
</evidence>
<dbReference type="KEGG" id="lyd:D7I47_13530"/>
<evidence type="ECO:0000256" key="7">
    <source>
        <dbReference type="ARBA" id="ARBA00023136"/>
    </source>
</evidence>
<evidence type="ECO:0000256" key="13">
    <source>
        <dbReference type="ARBA" id="ARBA00044891"/>
    </source>
</evidence>
<comment type="catalytic activity">
    <reaction evidence="12">
        <text>L-alpha-aminoacyl-L-histidine(out) = L-alpha-aminoacyl-L-histidine(in)</text>
        <dbReference type="Rhea" id="RHEA:79375"/>
        <dbReference type="ChEBI" id="CHEBI:229967"/>
    </reaction>
</comment>
<evidence type="ECO:0000256" key="11">
    <source>
        <dbReference type="ARBA" id="ARBA00044881"/>
    </source>
</evidence>
<evidence type="ECO:0000256" key="2">
    <source>
        <dbReference type="ARBA" id="ARBA00004651"/>
    </source>
</evidence>
<organism evidence="28 29">
    <name type="scientific">Protaetiibacter intestinalis</name>
    <dbReference type="NCBI Taxonomy" id="2419774"/>
    <lineage>
        <taxon>Bacteria</taxon>
        <taxon>Bacillati</taxon>
        <taxon>Actinomycetota</taxon>
        <taxon>Actinomycetes</taxon>
        <taxon>Micrococcales</taxon>
        <taxon>Microbacteriaceae</taxon>
        <taxon>Protaetiibacter</taxon>
    </lineage>
</organism>
<dbReference type="PANTHER" id="PTHR23512:SF3">
    <property type="entry name" value="MAJOR FACILITATOR SUPERFAMILY DOMAIN-CONTAINING PROTEIN 1"/>
    <property type="match status" value="1"/>
</dbReference>
<evidence type="ECO:0000256" key="21">
    <source>
        <dbReference type="ARBA" id="ARBA00044924"/>
    </source>
</evidence>
<dbReference type="CDD" id="cd06174">
    <property type="entry name" value="MFS"/>
    <property type="match status" value="1"/>
</dbReference>
<evidence type="ECO:0000256" key="8">
    <source>
        <dbReference type="ARBA" id="ARBA00023228"/>
    </source>
</evidence>
<dbReference type="GO" id="GO:0005886">
    <property type="term" value="C:plasma membrane"/>
    <property type="evidence" value="ECO:0007669"/>
    <property type="project" value="UniProtKB-SubCell"/>
</dbReference>
<evidence type="ECO:0000313" key="29">
    <source>
        <dbReference type="Proteomes" id="UP000278886"/>
    </source>
</evidence>
<dbReference type="InterPro" id="IPR011701">
    <property type="entry name" value="MFS"/>
</dbReference>
<comment type="function">
    <text evidence="24">Lysosomal dipeptide uniporter that selectively exports lysine, arginine or histidine-containing dipeptides with a net positive charge from the lysosome lumen into the cytosol. Could play a role in a specific type of protein O-glycosylation indirectly regulating macrophages migration and tissue invasion. Also essential for liver homeostasis.</text>
</comment>
<comment type="similarity">
    <text evidence="3">Belongs to the major facilitator superfamily.</text>
</comment>
<comment type="catalytic activity">
    <reaction evidence="19">
        <text>L-histidyl-L-alpha-amino acid(out) = L-histidyl-L-alpha-amino acid(in)</text>
        <dbReference type="Rhea" id="RHEA:79379"/>
        <dbReference type="ChEBI" id="CHEBI:229964"/>
    </reaction>
</comment>
<comment type="catalytic activity">
    <reaction evidence="11">
        <text>L-alpha-aminoacyl-L-arginine(out) = L-alpha-aminoacyl-L-arginine(in)</text>
        <dbReference type="Rhea" id="RHEA:79367"/>
        <dbReference type="ChEBI" id="CHEBI:229968"/>
    </reaction>
</comment>
<feature type="transmembrane region" description="Helical" evidence="26">
    <location>
        <begin position="164"/>
        <end position="183"/>
    </location>
</feature>
<dbReference type="InterPro" id="IPR036259">
    <property type="entry name" value="MFS_trans_sf"/>
</dbReference>
<evidence type="ECO:0000256" key="16">
    <source>
        <dbReference type="ARBA" id="ARBA00044899"/>
    </source>
</evidence>
<keyword evidence="29" id="KW-1185">Reference proteome</keyword>
<feature type="transmembrane region" description="Helical" evidence="26">
    <location>
        <begin position="216"/>
        <end position="237"/>
    </location>
</feature>
<gene>
    <name evidence="28" type="ORF">D7I47_13530</name>
</gene>
<dbReference type="PANTHER" id="PTHR23512">
    <property type="entry name" value="MAJOR FACILITATOR SUPERFAMILY DOMAIN-CONTAINING PROTEIN 1"/>
    <property type="match status" value="1"/>
</dbReference>
<dbReference type="PROSITE" id="PS50850">
    <property type="entry name" value="MFS"/>
    <property type="match status" value="1"/>
</dbReference>
<dbReference type="InterPro" id="IPR052187">
    <property type="entry name" value="MFSD1"/>
</dbReference>
<feature type="transmembrane region" description="Helical" evidence="26">
    <location>
        <begin position="133"/>
        <end position="158"/>
    </location>
</feature>
<evidence type="ECO:0000256" key="14">
    <source>
        <dbReference type="ARBA" id="ARBA00044893"/>
    </source>
</evidence>
<sequence length="446" mass="46545">MNSARSWLVFGGATFAYLIAVMQRTTFGVAGVEATDRFAVNAATISVVAVVQIVVYAVLQIPVGVLADRVGAPLLIVCGAVAMAAGQALLSISGGIWLALLARVLVGMGDAATFVSVIRLLPGWFEGRILPQLSQWVGMAGQLGQIVSIFPFALLLHVQGWTPAFLAAGAASVGAAVLAAALVRRGAPNLTTGELRTIDPLETGLRASLARPGTQLGFWAHLLGGTVPTMLGIMWGYPFLTAGLGYDPATASGVFSMMVVGTLVSGPIVGLLVARFPRRRSDLVLVIAWGAIAVWTATLLWQPVPPLWLVAALFLAVGVCGPASLIGLDVARSSNPHHAHGSATGVANSGGFVGGFVAMLLVGVVLDVVDEVRVAGGAPSELYGLDGFRIAFFASYLIAVIGTVGLLAKRRHTRRRLYEEEGIQIAPLWVVLLSARGRRRPPGVRQ</sequence>
<proteinExistence type="inferred from homology"/>
<evidence type="ECO:0000259" key="27">
    <source>
        <dbReference type="PROSITE" id="PS50850"/>
    </source>
</evidence>
<name>A0A387B608_9MICO</name>
<feature type="transmembrane region" description="Helical" evidence="26">
    <location>
        <begin position="38"/>
        <end position="59"/>
    </location>
</feature>
<comment type="catalytic activity">
    <reaction evidence="10">
        <text>L-histidyl-glycine(out) = L-histidyl-glycine(in)</text>
        <dbReference type="Rhea" id="RHEA:79395"/>
        <dbReference type="ChEBI" id="CHEBI:229957"/>
    </reaction>
</comment>
<evidence type="ECO:0000256" key="5">
    <source>
        <dbReference type="ARBA" id="ARBA00022692"/>
    </source>
</evidence>
<comment type="catalytic activity">
    <reaction evidence="15">
        <text>L-aspartyl-L-lysine(out) = L-aspartyl-L-lysine(in)</text>
        <dbReference type="Rhea" id="RHEA:79411"/>
        <dbReference type="ChEBI" id="CHEBI:229953"/>
    </reaction>
</comment>
<feature type="transmembrane region" description="Helical" evidence="26">
    <location>
        <begin position="283"/>
        <end position="301"/>
    </location>
</feature>
<evidence type="ECO:0000256" key="18">
    <source>
        <dbReference type="ARBA" id="ARBA00044903"/>
    </source>
</evidence>
<dbReference type="GO" id="GO:0005765">
    <property type="term" value="C:lysosomal membrane"/>
    <property type="evidence" value="ECO:0007669"/>
    <property type="project" value="UniProtKB-SubCell"/>
</dbReference>
<evidence type="ECO:0000256" key="4">
    <source>
        <dbReference type="ARBA" id="ARBA00022448"/>
    </source>
</evidence>
<comment type="catalytic activity">
    <reaction evidence="13">
        <text>L-lysyl-L-alpha-amino acid(out) = L-lysyl-L-alpha-amino acid(in)</text>
        <dbReference type="Rhea" id="RHEA:79387"/>
        <dbReference type="ChEBI" id="CHEBI:229965"/>
    </reaction>
</comment>
<feature type="transmembrane region" description="Helical" evidence="26">
    <location>
        <begin position="389"/>
        <end position="408"/>
    </location>
</feature>
<evidence type="ECO:0000313" key="28">
    <source>
        <dbReference type="EMBL" id="AYF99174.1"/>
    </source>
</evidence>
<evidence type="ECO:0000256" key="23">
    <source>
        <dbReference type="ARBA" id="ARBA00045018"/>
    </source>
</evidence>
<dbReference type="AlphaFoldDB" id="A0A387B608"/>
<feature type="transmembrane region" description="Helical" evidence="26">
    <location>
        <begin position="249"/>
        <end position="274"/>
    </location>
</feature>
<comment type="catalytic activity">
    <reaction evidence="16">
        <text>L-arginyl-L-alpha-amino acid(out) = L-arginyl-L-alpha-amino acid(in)</text>
        <dbReference type="Rhea" id="RHEA:79371"/>
        <dbReference type="ChEBI" id="CHEBI:84315"/>
    </reaction>
</comment>
<comment type="subcellular location">
    <subcellularLocation>
        <location evidence="2">Cell membrane</location>
        <topology evidence="2">Multi-pass membrane protein</topology>
    </subcellularLocation>
    <subcellularLocation>
        <location evidence="1">Lysosome membrane</location>
        <topology evidence="1">Multi-pass membrane protein</topology>
    </subcellularLocation>
</comment>
<keyword evidence="6 26" id="KW-1133">Transmembrane helix</keyword>
<feature type="domain" description="Major facilitator superfamily (MFS) profile" evidence="27">
    <location>
        <begin position="9"/>
        <end position="414"/>
    </location>
</feature>
<dbReference type="SUPFAM" id="SSF103473">
    <property type="entry name" value="MFS general substrate transporter"/>
    <property type="match status" value="1"/>
</dbReference>
<evidence type="ECO:0000256" key="17">
    <source>
        <dbReference type="ARBA" id="ARBA00044900"/>
    </source>
</evidence>
<evidence type="ECO:0000256" key="1">
    <source>
        <dbReference type="ARBA" id="ARBA00004155"/>
    </source>
</evidence>
<evidence type="ECO:0000256" key="24">
    <source>
        <dbReference type="ARBA" id="ARBA00045709"/>
    </source>
</evidence>
<evidence type="ECO:0000256" key="20">
    <source>
        <dbReference type="ARBA" id="ARBA00044919"/>
    </source>
</evidence>
<reference evidence="29" key="1">
    <citation type="submission" date="2018-09" db="EMBL/GenBank/DDBJ databases">
        <title>Genome sequencing of strain 2DFWR-13.</title>
        <authorList>
            <person name="Heo J."/>
            <person name="Kim S.-J."/>
            <person name="Kwon S.-W."/>
        </authorList>
    </citation>
    <scope>NUCLEOTIDE SEQUENCE [LARGE SCALE GENOMIC DNA]</scope>
    <source>
        <strain evidence="29">2DFWR-13</strain>
    </source>
</reference>
<evidence type="ECO:0000256" key="10">
    <source>
        <dbReference type="ARBA" id="ARBA00044878"/>
    </source>
</evidence>
<comment type="catalytic activity">
    <reaction evidence="18">
        <text>L-arginyl-glycine(out) = L-arginyl-glycine(in)</text>
        <dbReference type="Rhea" id="RHEA:79391"/>
        <dbReference type="ChEBI" id="CHEBI:229955"/>
    </reaction>
</comment>
<evidence type="ECO:0000256" key="25">
    <source>
        <dbReference type="ARBA" id="ARBA00046376"/>
    </source>
</evidence>
<dbReference type="OrthoDB" id="4332123at2"/>
<dbReference type="Pfam" id="PF07690">
    <property type="entry name" value="MFS_1"/>
    <property type="match status" value="2"/>
</dbReference>
<accession>A0A387B608</accession>
<evidence type="ECO:0000256" key="9">
    <source>
        <dbReference type="ARBA" id="ARBA00044876"/>
    </source>
</evidence>
<comment type="catalytic activity">
    <reaction evidence="20">
        <text>L-alanyl-L-lysine(out) = L-alanyl-L-lysine(in)</text>
        <dbReference type="Rhea" id="RHEA:79415"/>
        <dbReference type="ChEBI" id="CHEBI:192470"/>
    </reaction>
</comment>